<dbReference type="Pfam" id="PF13560">
    <property type="entry name" value="HTH_31"/>
    <property type="match status" value="1"/>
</dbReference>
<reference evidence="3 4" key="1">
    <citation type="submission" date="2018-10" db="EMBL/GenBank/DDBJ databases">
        <title>Isolation from soil.</title>
        <authorList>
            <person name="Hu J."/>
        </authorList>
    </citation>
    <scope>NUCLEOTIDE SEQUENCE [LARGE SCALE GENOMIC DNA]</scope>
    <source>
        <strain evidence="3 4">NEAU-Ht49</strain>
    </source>
</reference>
<dbReference type="InterPro" id="IPR010982">
    <property type="entry name" value="Lambda_DNA-bd_dom_sf"/>
</dbReference>
<dbReference type="SMART" id="SM00530">
    <property type="entry name" value="HTH_XRE"/>
    <property type="match status" value="1"/>
</dbReference>
<dbReference type="Pfam" id="PF19054">
    <property type="entry name" value="DUF5753"/>
    <property type="match status" value="1"/>
</dbReference>
<evidence type="ECO:0000313" key="4">
    <source>
        <dbReference type="Proteomes" id="UP000282674"/>
    </source>
</evidence>
<dbReference type="Proteomes" id="UP000282674">
    <property type="component" value="Unassembled WGS sequence"/>
</dbReference>
<dbReference type="InterPro" id="IPR001387">
    <property type="entry name" value="Cro/C1-type_HTH"/>
</dbReference>
<proteinExistence type="predicted"/>
<dbReference type="AlphaFoldDB" id="A0A3M2LQA9"/>
<accession>A0A3M2LQA9</accession>
<dbReference type="EMBL" id="RFFG01000074">
    <property type="protein sequence ID" value="RMI39060.1"/>
    <property type="molecule type" value="Genomic_DNA"/>
</dbReference>
<dbReference type="SUPFAM" id="SSF47413">
    <property type="entry name" value="lambda repressor-like DNA-binding domains"/>
    <property type="match status" value="1"/>
</dbReference>
<name>A0A3M2LQA9_9ACTN</name>
<protein>
    <submittedName>
        <fullName evidence="3">XRE family transcriptional regulator</fullName>
    </submittedName>
</protein>
<feature type="domain" description="HTH cro/C1-type" evidence="2">
    <location>
        <begin position="39"/>
        <end position="82"/>
    </location>
</feature>
<keyword evidence="4" id="KW-1185">Reference proteome</keyword>
<sequence>MTMQCRAEVAPKGSLSMPPRLADLPDPGDDLWSSLAAQLRLLRRLANWSQERTADECNVERQTVGAWESGRNRVPREHCRKLDRAWGTGGVLEAQRHYADMYEGGSVIGDYIKDERTSRVIRLTTNNVIPALFQTADYARALFTARGINEVDEAVRKWMERQAIFRGPNPPNITAIIDQAAFFHPPARVTMPEQVEKLIDLAQLPCVRIRIIEKEANWHIGLDGDLTIFTANGAQRTYIGGQLGTLPVTSAKSGDLLEVIWEEISEVALSSSKSLQLLKMIAKEVV</sequence>
<evidence type="ECO:0000256" key="1">
    <source>
        <dbReference type="SAM" id="MobiDB-lite"/>
    </source>
</evidence>
<evidence type="ECO:0000259" key="2">
    <source>
        <dbReference type="PROSITE" id="PS50943"/>
    </source>
</evidence>
<comment type="caution">
    <text evidence="3">The sequence shown here is derived from an EMBL/GenBank/DDBJ whole genome shotgun (WGS) entry which is preliminary data.</text>
</comment>
<organism evidence="3 4">
    <name type="scientific">Actinomadura harenae</name>
    <dbReference type="NCBI Taxonomy" id="2483351"/>
    <lineage>
        <taxon>Bacteria</taxon>
        <taxon>Bacillati</taxon>
        <taxon>Actinomycetota</taxon>
        <taxon>Actinomycetes</taxon>
        <taxon>Streptosporangiales</taxon>
        <taxon>Thermomonosporaceae</taxon>
        <taxon>Actinomadura</taxon>
    </lineage>
</organism>
<gene>
    <name evidence="3" type="ORF">EBO15_30825</name>
</gene>
<dbReference type="GO" id="GO:0003677">
    <property type="term" value="F:DNA binding"/>
    <property type="evidence" value="ECO:0007669"/>
    <property type="project" value="InterPro"/>
</dbReference>
<evidence type="ECO:0000313" key="3">
    <source>
        <dbReference type="EMBL" id="RMI39060.1"/>
    </source>
</evidence>
<dbReference type="CDD" id="cd00093">
    <property type="entry name" value="HTH_XRE"/>
    <property type="match status" value="1"/>
</dbReference>
<dbReference type="Gene3D" id="1.10.260.40">
    <property type="entry name" value="lambda repressor-like DNA-binding domains"/>
    <property type="match status" value="1"/>
</dbReference>
<feature type="region of interest" description="Disordered" evidence="1">
    <location>
        <begin position="1"/>
        <end position="20"/>
    </location>
</feature>
<dbReference type="InterPro" id="IPR043917">
    <property type="entry name" value="DUF5753"/>
</dbReference>
<dbReference type="PROSITE" id="PS50943">
    <property type="entry name" value="HTH_CROC1"/>
    <property type="match status" value="1"/>
</dbReference>